<dbReference type="EMBL" id="FOIB01000008">
    <property type="protein sequence ID" value="SEU28687.1"/>
    <property type="molecule type" value="Genomic_DNA"/>
</dbReference>
<evidence type="ECO:0000313" key="9">
    <source>
        <dbReference type="EMBL" id="GEN08908.1"/>
    </source>
</evidence>
<feature type="transmembrane region" description="Helical" evidence="8">
    <location>
        <begin position="280"/>
        <end position="298"/>
    </location>
</feature>
<keyword evidence="3" id="KW-0808">Transferase</keyword>
<evidence type="ECO:0000256" key="4">
    <source>
        <dbReference type="ARBA" id="ARBA00022692"/>
    </source>
</evidence>
<reference evidence="10 11" key="1">
    <citation type="submission" date="2016-10" db="EMBL/GenBank/DDBJ databases">
        <authorList>
            <person name="Varghese N."/>
            <person name="Submissions S."/>
        </authorList>
    </citation>
    <scope>NUCLEOTIDE SEQUENCE [LARGE SCALE GENOMIC DNA]</scope>
    <source>
        <strain evidence="10 11">DSM 16525</strain>
    </source>
</reference>
<dbReference type="Proteomes" id="UP000321514">
    <property type="component" value="Unassembled WGS sequence"/>
</dbReference>
<dbReference type="GO" id="GO:0016758">
    <property type="term" value="F:hexosyltransferase activity"/>
    <property type="evidence" value="ECO:0007669"/>
    <property type="project" value="InterPro"/>
</dbReference>
<evidence type="ECO:0000256" key="5">
    <source>
        <dbReference type="ARBA" id="ARBA00022989"/>
    </source>
</evidence>
<feature type="transmembrane region" description="Helical" evidence="8">
    <location>
        <begin position="92"/>
        <end position="113"/>
    </location>
</feature>
<comment type="similarity">
    <text evidence="7">Belongs to the glycosyltransferase 87 family.</text>
</comment>
<evidence type="ECO:0000256" key="8">
    <source>
        <dbReference type="SAM" id="Phobius"/>
    </source>
</evidence>
<accession>A0A511T6F2</accession>
<proteinExistence type="inferred from homology"/>
<evidence type="ECO:0000256" key="2">
    <source>
        <dbReference type="ARBA" id="ARBA00022475"/>
    </source>
</evidence>
<keyword evidence="6 8" id="KW-0472">Membrane</keyword>
<evidence type="ECO:0000313" key="10">
    <source>
        <dbReference type="EMBL" id="SEU28687.1"/>
    </source>
</evidence>
<keyword evidence="5 8" id="KW-1133">Transmembrane helix</keyword>
<feature type="transmembrane region" description="Helical" evidence="8">
    <location>
        <begin position="214"/>
        <end position="236"/>
    </location>
</feature>
<comment type="subcellular location">
    <subcellularLocation>
        <location evidence="1">Cell membrane</location>
        <topology evidence="1">Multi-pass membrane protein</topology>
    </subcellularLocation>
</comment>
<dbReference type="Proteomes" id="UP000183760">
    <property type="component" value="Unassembled WGS sequence"/>
</dbReference>
<evidence type="ECO:0008006" key="13">
    <source>
        <dbReference type="Google" id="ProtNLM"/>
    </source>
</evidence>
<feature type="transmembrane region" description="Helical" evidence="8">
    <location>
        <begin position="138"/>
        <end position="161"/>
    </location>
</feature>
<evidence type="ECO:0000256" key="7">
    <source>
        <dbReference type="ARBA" id="ARBA00024033"/>
    </source>
</evidence>
<reference evidence="9 12" key="2">
    <citation type="submission" date="2019-07" db="EMBL/GenBank/DDBJ databases">
        <title>Whole genome shotgun sequence of Myxococcus fulvus NBRC 100333.</title>
        <authorList>
            <person name="Hosoyama A."/>
            <person name="Uohara A."/>
            <person name="Ohji S."/>
            <person name="Ichikawa N."/>
        </authorList>
    </citation>
    <scope>NUCLEOTIDE SEQUENCE [LARGE SCALE GENOMIC DNA]</scope>
    <source>
        <strain evidence="9 12">NBRC 100333</strain>
    </source>
</reference>
<evidence type="ECO:0000256" key="3">
    <source>
        <dbReference type="ARBA" id="ARBA00022679"/>
    </source>
</evidence>
<sequence>MTPLVVYAFSPRVGDLDLYFRTARAFLTGATPNQDFRFEYPPYALLWFVPAAWLRSTQWEFVPMFGLQLAIMDGLIKWALLREGARRWGREWRSVVPCLAYSVTSWAAALYYLKRYDLIPAVLTLGALVALARRRDGLAGLALAVGIVTKLYPVVLVPLAVAVCWKRGTLGKLVMGLTLGVAPLVPLSFVWPWWGFASFHVDRGLQVESLGASLLWAAHHLGLVKGVLWVHAPAAYELHGAVAEGVRVTTRWLWVVGSLGMAALGMWSVRRKMPERVEDLARLALGPLVAFIILNPVLSPQFLTWLMGAAALSLLSGSRSVAVLVLVAAILSRGVFVGPTYKYGLGIPQTLLLLARNGLLMAAAVLLVRDAWRRASASNVAPGTSAPPVDFIPVATEPVAVDPASVGLATQRR</sequence>
<keyword evidence="11" id="KW-1185">Reference proteome</keyword>
<evidence type="ECO:0000313" key="12">
    <source>
        <dbReference type="Proteomes" id="UP000321514"/>
    </source>
</evidence>
<feature type="transmembrane region" description="Helical" evidence="8">
    <location>
        <begin position="173"/>
        <end position="194"/>
    </location>
</feature>
<dbReference type="STRING" id="1334629.MFUL124B02_15130"/>
<evidence type="ECO:0000256" key="1">
    <source>
        <dbReference type="ARBA" id="ARBA00004651"/>
    </source>
</evidence>
<keyword evidence="4 8" id="KW-0812">Transmembrane</keyword>
<evidence type="ECO:0000256" key="6">
    <source>
        <dbReference type="ARBA" id="ARBA00023136"/>
    </source>
</evidence>
<feature type="transmembrane region" description="Helical" evidence="8">
    <location>
        <begin position="61"/>
        <end position="80"/>
    </location>
</feature>
<feature type="transmembrane region" description="Helical" evidence="8">
    <location>
        <begin position="305"/>
        <end position="331"/>
    </location>
</feature>
<keyword evidence="2" id="KW-1003">Cell membrane</keyword>
<evidence type="ECO:0000313" key="11">
    <source>
        <dbReference type="Proteomes" id="UP000183760"/>
    </source>
</evidence>
<comment type="caution">
    <text evidence="9">The sequence shown here is derived from an EMBL/GenBank/DDBJ whole genome shotgun (WGS) entry which is preliminary data.</text>
</comment>
<dbReference type="RefSeq" id="WP_245772480.1">
    <property type="nucleotide sequence ID" value="NZ_BJXR01000030.1"/>
</dbReference>
<name>A0A511T6F2_MYXFU</name>
<dbReference type="AlphaFoldDB" id="A0A511T6F2"/>
<dbReference type="EMBL" id="BJXR01000030">
    <property type="protein sequence ID" value="GEN08908.1"/>
    <property type="molecule type" value="Genomic_DNA"/>
</dbReference>
<dbReference type="GO" id="GO:0005886">
    <property type="term" value="C:plasma membrane"/>
    <property type="evidence" value="ECO:0007669"/>
    <property type="project" value="UniProtKB-SubCell"/>
</dbReference>
<feature type="transmembrane region" description="Helical" evidence="8">
    <location>
        <begin position="248"/>
        <end position="268"/>
    </location>
</feature>
<dbReference type="Pfam" id="PF09594">
    <property type="entry name" value="GT87"/>
    <property type="match status" value="1"/>
</dbReference>
<organism evidence="9 12">
    <name type="scientific">Myxococcus fulvus</name>
    <dbReference type="NCBI Taxonomy" id="33"/>
    <lineage>
        <taxon>Bacteria</taxon>
        <taxon>Pseudomonadati</taxon>
        <taxon>Myxococcota</taxon>
        <taxon>Myxococcia</taxon>
        <taxon>Myxococcales</taxon>
        <taxon>Cystobacterineae</taxon>
        <taxon>Myxococcaceae</taxon>
        <taxon>Myxococcus</taxon>
    </lineage>
</organism>
<dbReference type="InterPro" id="IPR018584">
    <property type="entry name" value="GT87"/>
</dbReference>
<protein>
    <recommendedName>
        <fullName evidence="13">DUF2029 domain-containing protein</fullName>
    </recommendedName>
</protein>
<feature type="transmembrane region" description="Helical" evidence="8">
    <location>
        <begin position="351"/>
        <end position="368"/>
    </location>
</feature>
<gene>
    <name evidence="9" type="ORF">MFU01_39450</name>
    <name evidence="10" type="ORF">SAMN05443572_10855</name>
</gene>